<feature type="compositionally biased region" description="Basic and acidic residues" evidence="1">
    <location>
        <begin position="99"/>
        <end position="109"/>
    </location>
</feature>
<name>A0ABQ7KZ41_BRACM</name>
<evidence type="ECO:0000313" key="2">
    <source>
        <dbReference type="EMBL" id="KAG5379591.1"/>
    </source>
</evidence>
<reference evidence="2 3" key="1">
    <citation type="submission" date="2021-03" db="EMBL/GenBank/DDBJ databases">
        <authorList>
            <person name="King G.J."/>
            <person name="Bancroft I."/>
            <person name="Baten A."/>
            <person name="Bloomfield J."/>
            <person name="Borpatragohain P."/>
            <person name="He Z."/>
            <person name="Irish N."/>
            <person name="Irwin J."/>
            <person name="Liu K."/>
            <person name="Mauleon R.P."/>
            <person name="Moore J."/>
            <person name="Morris R."/>
            <person name="Ostergaard L."/>
            <person name="Wang B."/>
            <person name="Wells R."/>
        </authorList>
    </citation>
    <scope>NUCLEOTIDE SEQUENCE [LARGE SCALE GENOMIC DNA]</scope>
    <source>
        <strain evidence="2">R-o-18</strain>
        <tissue evidence="2">Leaf</tissue>
    </source>
</reference>
<organism evidence="2 3">
    <name type="scientific">Brassica rapa subsp. trilocularis</name>
    <dbReference type="NCBI Taxonomy" id="1813537"/>
    <lineage>
        <taxon>Eukaryota</taxon>
        <taxon>Viridiplantae</taxon>
        <taxon>Streptophyta</taxon>
        <taxon>Embryophyta</taxon>
        <taxon>Tracheophyta</taxon>
        <taxon>Spermatophyta</taxon>
        <taxon>Magnoliopsida</taxon>
        <taxon>eudicotyledons</taxon>
        <taxon>Gunneridae</taxon>
        <taxon>Pentapetalae</taxon>
        <taxon>rosids</taxon>
        <taxon>malvids</taxon>
        <taxon>Brassicales</taxon>
        <taxon>Brassicaceae</taxon>
        <taxon>Brassiceae</taxon>
        <taxon>Brassica</taxon>
    </lineage>
</organism>
<dbReference type="Proteomes" id="UP000823674">
    <property type="component" value="Chromosome A07"/>
</dbReference>
<comment type="caution">
    <text evidence="2">The sequence shown here is derived from an EMBL/GenBank/DDBJ whole genome shotgun (WGS) entry which is preliminary data.</text>
</comment>
<evidence type="ECO:0000256" key="1">
    <source>
        <dbReference type="SAM" id="MobiDB-lite"/>
    </source>
</evidence>
<feature type="compositionally biased region" description="Low complexity" evidence="1">
    <location>
        <begin position="155"/>
        <end position="166"/>
    </location>
</feature>
<protein>
    <submittedName>
        <fullName evidence="2">Uncharacterized protein</fullName>
    </submittedName>
</protein>
<feature type="region of interest" description="Disordered" evidence="1">
    <location>
        <begin position="69"/>
        <end position="199"/>
    </location>
</feature>
<dbReference type="EMBL" id="JADBGQ010000009">
    <property type="protein sequence ID" value="KAG5379591.1"/>
    <property type="molecule type" value="Genomic_DNA"/>
</dbReference>
<accession>A0ABQ7KZ41</accession>
<feature type="compositionally biased region" description="Basic and acidic residues" evidence="1">
    <location>
        <begin position="1"/>
        <end position="10"/>
    </location>
</feature>
<feature type="compositionally biased region" description="Low complexity" evidence="1">
    <location>
        <begin position="11"/>
        <end position="30"/>
    </location>
</feature>
<feature type="compositionally biased region" description="Polar residues" evidence="1">
    <location>
        <begin position="189"/>
        <end position="199"/>
    </location>
</feature>
<dbReference type="PANTHER" id="PTHR34952">
    <property type="entry name" value="OS05G0113500 PROTEIN"/>
    <property type="match status" value="1"/>
</dbReference>
<evidence type="ECO:0000313" key="3">
    <source>
        <dbReference type="Proteomes" id="UP000823674"/>
    </source>
</evidence>
<keyword evidence="3" id="KW-1185">Reference proteome</keyword>
<gene>
    <name evidence="2" type="primary">A07p027830.1_BraROA</name>
    <name evidence="2" type="ORF">IGI04_027433</name>
</gene>
<sequence>MSLDHKDAESHLTSTSASSSNKCCNNGSSHFSGTGSDDAQESDGDDSGGYIHQYVNEDSKYIIKPILKSSVDDGEGEDKKNLATAESMTAVTVIPAIKGSREKHGKPLEKLSVSWAEDVYDPPPSLLSHTRSKKLQPQKSKSRDSLKKNGKKGQKGSSNSSSSSSRGSKDKKSSSSRSKHSRDNKFGWATQTSIVAASS</sequence>
<dbReference type="PANTHER" id="PTHR34952:SF2">
    <property type="entry name" value="OS05G0113500 PROTEIN"/>
    <property type="match status" value="1"/>
</dbReference>
<feature type="region of interest" description="Disordered" evidence="1">
    <location>
        <begin position="1"/>
        <end position="52"/>
    </location>
</feature>
<proteinExistence type="predicted"/>